<reference evidence="1" key="1">
    <citation type="submission" date="2023-03" db="EMBL/GenBank/DDBJ databases">
        <title>Massive genome expansion in bonnet fungi (Mycena s.s.) driven by repeated elements and novel gene families across ecological guilds.</title>
        <authorList>
            <consortium name="Lawrence Berkeley National Laboratory"/>
            <person name="Harder C.B."/>
            <person name="Miyauchi S."/>
            <person name="Viragh M."/>
            <person name="Kuo A."/>
            <person name="Thoen E."/>
            <person name="Andreopoulos B."/>
            <person name="Lu D."/>
            <person name="Skrede I."/>
            <person name="Drula E."/>
            <person name="Henrissat B."/>
            <person name="Morin E."/>
            <person name="Kohler A."/>
            <person name="Barry K."/>
            <person name="LaButti K."/>
            <person name="Morin E."/>
            <person name="Salamov A."/>
            <person name="Lipzen A."/>
            <person name="Mereny Z."/>
            <person name="Hegedus B."/>
            <person name="Baldrian P."/>
            <person name="Stursova M."/>
            <person name="Weitz H."/>
            <person name="Taylor A."/>
            <person name="Grigoriev I.V."/>
            <person name="Nagy L.G."/>
            <person name="Martin F."/>
            <person name="Kauserud H."/>
        </authorList>
    </citation>
    <scope>NUCLEOTIDE SEQUENCE</scope>
    <source>
        <strain evidence="1">CBHHK067</strain>
    </source>
</reference>
<proteinExistence type="predicted"/>
<name>A0AAD7MBF1_MYCRO</name>
<accession>A0AAD7MBF1</accession>
<comment type="caution">
    <text evidence="1">The sequence shown here is derived from an EMBL/GenBank/DDBJ whole genome shotgun (WGS) entry which is preliminary data.</text>
</comment>
<protein>
    <submittedName>
        <fullName evidence="1">Uncharacterized protein</fullName>
    </submittedName>
</protein>
<evidence type="ECO:0000313" key="2">
    <source>
        <dbReference type="Proteomes" id="UP001221757"/>
    </source>
</evidence>
<evidence type="ECO:0000313" key="1">
    <source>
        <dbReference type="EMBL" id="KAJ7709488.1"/>
    </source>
</evidence>
<sequence>MGGKHGDIYGPYARHTGDTPDDIKALFRHAVDADILVEIGATIVPTLWFDINEISKTLEAHRLGRYGITSFYCSNYISAVHPDFDFGRRDIKRDSKKSKGKKVFVGGCYPCVQLEQTGTDKSQHEWDFAMVKWDIVIETRANTVLQWSA</sequence>
<dbReference type="Proteomes" id="UP001221757">
    <property type="component" value="Unassembled WGS sequence"/>
</dbReference>
<gene>
    <name evidence="1" type="ORF">B0H17DRAFT_1190693</name>
</gene>
<organism evidence="1 2">
    <name type="scientific">Mycena rosella</name>
    <name type="common">Pink bonnet</name>
    <name type="synonym">Agaricus rosellus</name>
    <dbReference type="NCBI Taxonomy" id="1033263"/>
    <lineage>
        <taxon>Eukaryota</taxon>
        <taxon>Fungi</taxon>
        <taxon>Dikarya</taxon>
        <taxon>Basidiomycota</taxon>
        <taxon>Agaricomycotina</taxon>
        <taxon>Agaricomycetes</taxon>
        <taxon>Agaricomycetidae</taxon>
        <taxon>Agaricales</taxon>
        <taxon>Marasmiineae</taxon>
        <taxon>Mycenaceae</taxon>
        <taxon>Mycena</taxon>
    </lineage>
</organism>
<dbReference type="AlphaFoldDB" id="A0AAD7MBF1"/>
<keyword evidence="2" id="KW-1185">Reference proteome</keyword>
<dbReference type="EMBL" id="JARKIE010000002">
    <property type="protein sequence ID" value="KAJ7709488.1"/>
    <property type="molecule type" value="Genomic_DNA"/>
</dbReference>